<evidence type="ECO:0000313" key="2">
    <source>
        <dbReference type="Ensembl" id="ENSSSCP00025000246.1"/>
    </source>
</evidence>
<evidence type="ECO:0000313" key="3">
    <source>
        <dbReference type="Proteomes" id="UP000694727"/>
    </source>
</evidence>
<feature type="transmembrane region" description="Helical" evidence="1">
    <location>
        <begin position="115"/>
        <end position="142"/>
    </location>
</feature>
<evidence type="ECO:0000256" key="1">
    <source>
        <dbReference type="SAM" id="Phobius"/>
    </source>
</evidence>
<accession>A0A8D0UFN7</accession>
<dbReference type="Ensembl" id="ENSSSCT00025000937.1">
    <property type="protein sequence ID" value="ENSSSCP00025000246.1"/>
    <property type="gene ID" value="ENSSSCG00025000785.1"/>
</dbReference>
<proteinExistence type="predicted"/>
<keyword evidence="1" id="KW-0812">Transmembrane</keyword>
<feature type="transmembrane region" description="Helical" evidence="1">
    <location>
        <begin position="77"/>
        <end position="95"/>
    </location>
</feature>
<dbReference type="AlphaFoldDB" id="A0A8D0UFN7"/>
<keyword evidence="1" id="KW-0472">Membrane</keyword>
<feature type="transmembrane region" description="Helical" evidence="1">
    <location>
        <begin position="39"/>
        <end position="56"/>
    </location>
</feature>
<reference evidence="2" key="1">
    <citation type="submission" date="2025-08" db="UniProtKB">
        <authorList>
            <consortium name="Ensembl"/>
        </authorList>
    </citation>
    <scope>IDENTIFICATION</scope>
</reference>
<keyword evidence="1" id="KW-1133">Transmembrane helix</keyword>
<organism evidence="2 3">
    <name type="scientific">Sus scrofa</name>
    <name type="common">Pig</name>
    <dbReference type="NCBI Taxonomy" id="9823"/>
    <lineage>
        <taxon>Eukaryota</taxon>
        <taxon>Metazoa</taxon>
        <taxon>Chordata</taxon>
        <taxon>Craniata</taxon>
        <taxon>Vertebrata</taxon>
        <taxon>Euteleostomi</taxon>
        <taxon>Mammalia</taxon>
        <taxon>Eutheria</taxon>
        <taxon>Laurasiatheria</taxon>
        <taxon>Artiodactyla</taxon>
        <taxon>Suina</taxon>
        <taxon>Suidae</taxon>
        <taxon>Sus</taxon>
    </lineage>
</organism>
<protein>
    <submittedName>
        <fullName evidence="2">Uncharacterized protein</fullName>
    </submittedName>
</protein>
<feature type="transmembrane region" description="Helical" evidence="1">
    <location>
        <begin position="12"/>
        <end position="33"/>
    </location>
</feature>
<dbReference type="Proteomes" id="UP000694727">
    <property type="component" value="Unplaced"/>
</dbReference>
<sequence length="145" mass="16351">MRVFSSIHVAANGIILLFFMAEVYSIVYMYHIFLIHSSTNGHLGCFHVLAIVNSAVMNTKMHISFSMKFLSKYMPRSGIGGSYSSSIFSFLRYFHTVFHSGCTNLHSSNIVGVFSFLHLLSSIFFLFVMVFIFAIIAGCYLLTCK</sequence>
<name>A0A8D0UFN7_PIG</name>